<feature type="compositionally biased region" description="Low complexity" evidence="9">
    <location>
        <begin position="130"/>
        <end position="146"/>
    </location>
</feature>
<evidence type="ECO:0000313" key="12">
    <source>
        <dbReference type="EMBL" id="MFC3226723.1"/>
    </source>
</evidence>
<feature type="domain" description="RNase E/G thioredoxin-like" evidence="11">
    <location>
        <begin position="670"/>
        <end position="754"/>
    </location>
</feature>
<protein>
    <submittedName>
        <fullName evidence="12">Rne/Rng family ribonuclease</fullName>
    </submittedName>
</protein>
<reference evidence="13" key="1">
    <citation type="journal article" date="2019" name="Int. J. Syst. Evol. Microbiol.">
        <title>The Global Catalogue of Microorganisms (GCM) 10K type strain sequencing project: providing services to taxonomists for standard genome sequencing and annotation.</title>
        <authorList>
            <consortium name="The Broad Institute Genomics Platform"/>
            <consortium name="The Broad Institute Genome Sequencing Center for Infectious Disease"/>
            <person name="Wu L."/>
            <person name="Ma J."/>
        </authorList>
    </citation>
    <scope>NUCLEOTIDE SEQUENCE [LARGE SCALE GENOMIC DNA]</scope>
    <source>
        <strain evidence="13">KCTC 42964</strain>
    </source>
</reference>
<evidence type="ECO:0000256" key="2">
    <source>
        <dbReference type="ARBA" id="ARBA00022490"/>
    </source>
</evidence>
<evidence type="ECO:0000256" key="1">
    <source>
        <dbReference type="ARBA" id="ARBA00001946"/>
    </source>
</evidence>
<name>A0ABV7KWG9_9PROT</name>
<feature type="compositionally biased region" description="Low complexity" evidence="9">
    <location>
        <begin position="157"/>
        <end position="177"/>
    </location>
</feature>
<dbReference type="CDD" id="cd04453">
    <property type="entry name" value="S1_RNase_E"/>
    <property type="match status" value="1"/>
</dbReference>
<gene>
    <name evidence="12" type="ORF">ACFOGJ_05745</name>
</gene>
<dbReference type="Pfam" id="PF10150">
    <property type="entry name" value="RNase_E_G"/>
    <property type="match status" value="1"/>
</dbReference>
<dbReference type="Gene3D" id="2.40.50.140">
    <property type="entry name" value="Nucleic acid-binding proteins"/>
    <property type="match status" value="2"/>
</dbReference>
<evidence type="ECO:0000256" key="3">
    <source>
        <dbReference type="ARBA" id="ARBA00022722"/>
    </source>
</evidence>
<dbReference type="EMBL" id="JBHRTR010000015">
    <property type="protein sequence ID" value="MFC3226723.1"/>
    <property type="molecule type" value="Genomic_DNA"/>
</dbReference>
<dbReference type="RefSeq" id="WP_379898841.1">
    <property type="nucleotide sequence ID" value="NZ_JBHRTR010000015.1"/>
</dbReference>
<evidence type="ECO:0000259" key="10">
    <source>
        <dbReference type="Pfam" id="PF10150"/>
    </source>
</evidence>
<dbReference type="Pfam" id="PF20833">
    <property type="entry name" value="RNase_E_G_Thio"/>
    <property type="match status" value="1"/>
</dbReference>
<dbReference type="InterPro" id="IPR004659">
    <property type="entry name" value="RNase_E/G"/>
</dbReference>
<keyword evidence="4" id="KW-0479">Metal-binding</keyword>
<dbReference type="InterPro" id="IPR012340">
    <property type="entry name" value="NA-bd_OB-fold"/>
</dbReference>
<dbReference type="PANTHER" id="PTHR30001:SF1">
    <property type="entry name" value="RIBONUCLEASE E_G-LIKE PROTEIN, CHLOROPLASTIC"/>
    <property type="match status" value="1"/>
</dbReference>
<comment type="cofactor">
    <cofactor evidence="1">
        <name>Mg(2+)</name>
        <dbReference type="ChEBI" id="CHEBI:18420"/>
    </cofactor>
</comment>
<evidence type="ECO:0000256" key="7">
    <source>
        <dbReference type="ARBA" id="ARBA00022842"/>
    </source>
</evidence>
<evidence type="ECO:0000313" key="13">
    <source>
        <dbReference type="Proteomes" id="UP001595528"/>
    </source>
</evidence>
<organism evidence="12 13">
    <name type="scientific">Marinibaculum pumilum</name>
    <dbReference type="NCBI Taxonomy" id="1766165"/>
    <lineage>
        <taxon>Bacteria</taxon>
        <taxon>Pseudomonadati</taxon>
        <taxon>Pseudomonadota</taxon>
        <taxon>Alphaproteobacteria</taxon>
        <taxon>Rhodospirillales</taxon>
        <taxon>Rhodospirillaceae</taxon>
        <taxon>Marinibaculum</taxon>
    </lineage>
</organism>
<dbReference type="Gene3D" id="3.40.1260.20">
    <property type="entry name" value="Ribonuclease E, catalytic domain"/>
    <property type="match status" value="1"/>
</dbReference>
<feature type="compositionally biased region" description="Basic and acidic residues" evidence="9">
    <location>
        <begin position="751"/>
        <end position="761"/>
    </location>
</feature>
<evidence type="ECO:0000256" key="6">
    <source>
        <dbReference type="ARBA" id="ARBA00022801"/>
    </source>
</evidence>
<feature type="compositionally biased region" description="Low complexity" evidence="9">
    <location>
        <begin position="189"/>
        <end position="198"/>
    </location>
</feature>
<dbReference type="PANTHER" id="PTHR30001">
    <property type="entry name" value="RIBONUCLEASE"/>
    <property type="match status" value="1"/>
</dbReference>
<evidence type="ECO:0000256" key="9">
    <source>
        <dbReference type="SAM" id="MobiDB-lite"/>
    </source>
</evidence>
<keyword evidence="7" id="KW-0460">Magnesium</keyword>
<feature type="region of interest" description="Disordered" evidence="9">
    <location>
        <begin position="746"/>
        <end position="799"/>
    </location>
</feature>
<dbReference type="InterPro" id="IPR019307">
    <property type="entry name" value="RNA-bd_AU-1/RNase_E/G"/>
</dbReference>
<comment type="caution">
    <text evidence="12">The sequence shown here is derived from an EMBL/GenBank/DDBJ whole genome shotgun (WGS) entry which is preliminary data.</text>
</comment>
<accession>A0ABV7KWG9</accession>
<dbReference type="Proteomes" id="UP001595528">
    <property type="component" value="Unassembled WGS sequence"/>
</dbReference>
<feature type="compositionally biased region" description="Acidic residues" evidence="9">
    <location>
        <begin position="251"/>
        <end position="263"/>
    </location>
</feature>
<dbReference type="NCBIfam" id="TIGR00757">
    <property type="entry name" value="RNaseEG"/>
    <property type="match status" value="1"/>
</dbReference>
<feature type="compositionally biased region" description="Acidic residues" evidence="9">
    <location>
        <begin position="94"/>
        <end position="112"/>
    </location>
</feature>
<evidence type="ECO:0000259" key="11">
    <source>
        <dbReference type="Pfam" id="PF20833"/>
    </source>
</evidence>
<keyword evidence="3" id="KW-0540">Nuclease</keyword>
<feature type="region of interest" description="Disordered" evidence="9">
    <location>
        <begin position="89"/>
        <end position="337"/>
    </location>
</feature>
<feature type="compositionally biased region" description="Low complexity" evidence="9">
    <location>
        <begin position="294"/>
        <end position="303"/>
    </location>
</feature>
<evidence type="ECO:0000256" key="5">
    <source>
        <dbReference type="ARBA" id="ARBA00022759"/>
    </source>
</evidence>
<feature type="non-terminal residue" evidence="12">
    <location>
        <position position="799"/>
    </location>
</feature>
<keyword evidence="8" id="KW-0694">RNA-binding</keyword>
<evidence type="ECO:0000256" key="8">
    <source>
        <dbReference type="ARBA" id="ARBA00022884"/>
    </source>
</evidence>
<keyword evidence="5" id="KW-0255">Endonuclease</keyword>
<feature type="compositionally biased region" description="Acidic residues" evidence="9">
    <location>
        <begin position="779"/>
        <end position="799"/>
    </location>
</feature>
<feature type="domain" description="RNA-binding protein AU-1/Ribonuclease E/G" evidence="10">
    <location>
        <begin position="388"/>
        <end position="658"/>
    </location>
</feature>
<evidence type="ECO:0000256" key="4">
    <source>
        <dbReference type="ARBA" id="ARBA00022723"/>
    </source>
</evidence>
<keyword evidence="2" id="KW-0963">Cytoplasm</keyword>
<keyword evidence="13" id="KW-1185">Reference proteome</keyword>
<keyword evidence="6" id="KW-0378">Hydrolase</keyword>
<proteinExistence type="predicted"/>
<feature type="compositionally biased region" description="Acidic residues" evidence="9">
    <location>
        <begin position="315"/>
        <end position="330"/>
    </location>
</feature>
<dbReference type="SUPFAM" id="SSF50249">
    <property type="entry name" value="Nucleic acid-binding proteins"/>
    <property type="match status" value="1"/>
</dbReference>
<dbReference type="InterPro" id="IPR048583">
    <property type="entry name" value="RNase_E_G_thioredoxin-like"/>
</dbReference>
<sequence>MATRMLIDATHEEETRVVVVKGNRVEEFDFETAARRPLKGNIYLARVTRVEPSLQAAFVDFGGNRHGFLAFNEIHPDYYQIPVADRERLKQEEAEAAAADEDDDDDEEEEEETSGKEGAAAGRGRRDAQGSETQGSETQGGETQGSDAGSSGDATAEEGAPAGQVAAALPAGAADAPTGDDEYARAEPEASAQPASPADLPAATLPERSGLRRVARLFGFGADEDPQGNAGGNAGAWQPAAADTDSRHDGDQDDDDRYDEDRYDDDRETSAVAHGDQDTEAGSDGRPQRDEPTAAGDAAGDVDGTQEPQALMLAEVDDEDRPAEERDDQVEAFGGDAVDEVRRRSSKRRPLTRRYKIQEVIKRRQILLVQVVKEERGNKGAALTTYMSLAGRYCVLMPNSPNGGGISRKIVSATDRKRLKGITGELDVPEGMGMIVRTAGMERTRAEIKRDFEFLLRTWDNIRELTLASMAPCLVYEEANLIKRAIRDVYNKDVDEVLVEGENGYRHAKDFMKMLMPSHSKRVQPYKDRIPLFHRYQVENQLDEMFYPTVQLKSGGYIVINATEALVAIDVNSGRSTKEHNIEGTAYKTNMEAAEEVARQLRLRDMAGLIVIDFIDMDDGRNARNVERKLKECLKLDRARIQVGRISSFGLLEMSRQRLRPSLVEQSMVVCPHCDGQGHVRSVESAAIRAIRAAEDEGIRERSAEVTLIVPTTVAIYLLNSKREVLQEIEGRYGIRVLVKNDDELGPSDFSLERSKTRSDGEPPVQKVITAESVPYRSEDDDEDEDESDSEPEAEAAAV</sequence>